<evidence type="ECO:0000259" key="2">
    <source>
        <dbReference type="PROSITE" id="PS51462"/>
    </source>
</evidence>
<dbReference type="Gene3D" id="3.90.79.10">
    <property type="entry name" value="Nucleoside Triphosphate Pyrophosphohydrolase"/>
    <property type="match status" value="1"/>
</dbReference>
<feature type="domain" description="Nudix hydrolase" evidence="2">
    <location>
        <begin position="22"/>
        <end position="149"/>
    </location>
</feature>
<dbReference type="Proteomes" id="UP000009885">
    <property type="component" value="Unassembled WGS sequence"/>
</dbReference>
<comment type="caution">
    <text evidence="3">The sequence shown here is derived from an EMBL/GenBank/DDBJ whole genome shotgun (WGS) entry which is preliminary data.</text>
</comment>
<sequence>MIFKDKDNTPVHVTFKSDSEPSDGDHVLAFPIYQNQLLFTKHLERGIEFPGGKREAGESSIEALKRELFEETGATIEAHYFIAQYEVLAEKPFKKDVYVVLVSEIVDKADYLETSGPILFKSPDDVPHEERSFLIEDKAILKCLERVIELGFYKI</sequence>
<organism evidence="3 4">
    <name type="scientific">Staphylococcus massiliensis S46</name>
    <dbReference type="NCBI Taxonomy" id="1229783"/>
    <lineage>
        <taxon>Bacteria</taxon>
        <taxon>Bacillati</taxon>
        <taxon>Bacillota</taxon>
        <taxon>Bacilli</taxon>
        <taxon>Bacillales</taxon>
        <taxon>Staphylococcaceae</taxon>
        <taxon>Staphylococcus</taxon>
    </lineage>
</organism>
<evidence type="ECO:0000256" key="1">
    <source>
        <dbReference type="ARBA" id="ARBA00022801"/>
    </source>
</evidence>
<keyword evidence="1" id="KW-0378">Hydrolase</keyword>
<dbReference type="PROSITE" id="PS00893">
    <property type="entry name" value="NUDIX_BOX"/>
    <property type="match status" value="1"/>
</dbReference>
<protein>
    <recommendedName>
        <fullName evidence="2">Nudix hydrolase domain-containing protein</fullName>
    </recommendedName>
</protein>
<accession>K9AW48</accession>
<gene>
    <name evidence="3" type="ORF">C273_01625</name>
</gene>
<dbReference type="STRING" id="1229783.C273_01625"/>
<dbReference type="RefSeq" id="WP_009382058.1">
    <property type="nucleotide sequence ID" value="NZ_AMSQ01000002.1"/>
</dbReference>
<dbReference type="GO" id="GO:0016787">
    <property type="term" value="F:hydrolase activity"/>
    <property type="evidence" value="ECO:0007669"/>
    <property type="project" value="UniProtKB-KW"/>
</dbReference>
<dbReference type="NCBIfam" id="TIGR02705">
    <property type="entry name" value="nudix_YtkD"/>
    <property type="match status" value="1"/>
</dbReference>
<evidence type="ECO:0000313" key="3">
    <source>
        <dbReference type="EMBL" id="EKU50301.1"/>
    </source>
</evidence>
<dbReference type="InterPro" id="IPR014078">
    <property type="entry name" value="Nudix_YtkD"/>
</dbReference>
<dbReference type="PROSITE" id="PS51462">
    <property type="entry name" value="NUDIX"/>
    <property type="match status" value="1"/>
</dbReference>
<name>K9AW48_9STAP</name>
<dbReference type="InterPro" id="IPR000086">
    <property type="entry name" value="NUDIX_hydrolase_dom"/>
</dbReference>
<dbReference type="EMBL" id="AMSQ01000002">
    <property type="protein sequence ID" value="EKU50301.1"/>
    <property type="molecule type" value="Genomic_DNA"/>
</dbReference>
<dbReference type="InterPro" id="IPR020084">
    <property type="entry name" value="NUDIX_hydrolase_CS"/>
</dbReference>
<dbReference type="SUPFAM" id="SSF55811">
    <property type="entry name" value="Nudix"/>
    <property type="match status" value="1"/>
</dbReference>
<dbReference type="InterPro" id="IPR015797">
    <property type="entry name" value="NUDIX_hydrolase-like_dom_sf"/>
</dbReference>
<reference evidence="3 4" key="1">
    <citation type="journal article" date="2013" name="Genome Announc.">
        <title>Genome Sequence of Staphylococcus massiliensis Strain S46, Isolated from the Surface of Healthy Human Skin.</title>
        <authorList>
            <person name="Srivastav R."/>
            <person name="Singh A."/>
            <person name="Jangir P.K."/>
            <person name="Kumari C."/>
            <person name="Muduli S."/>
            <person name="Sharma R."/>
        </authorList>
    </citation>
    <scope>NUCLEOTIDE SEQUENCE [LARGE SCALE GENOMIC DNA]</scope>
    <source>
        <strain evidence="3 4">S46</strain>
    </source>
</reference>
<dbReference type="Pfam" id="PF00293">
    <property type="entry name" value="NUDIX"/>
    <property type="match status" value="1"/>
</dbReference>
<dbReference type="PATRIC" id="fig|1229783.3.peg.331"/>
<proteinExistence type="predicted"/>
<dbReference type="AlphaFoldDB" id="K9AW48"/>
<dbReference type="OrthoDB" id="9131041at2"/>
<evidence type="ECO:0000313" key="4">
    <source>
        <dbReference type="Proteomes" id="UP000009885"/>
    </source>
</evidence>
<keyword evidence="4" id="KW-1185">Reference proteome</keyword>
<dbReference type="eggNOG" id="COG0494">
    <property type="taxonomic scope" value="Bacteria"/>
</dbReference>